<dbReference type="STRING" id="551991.SAMN05192529_1097"/>
<protein>
    <submittedName>
        <fullName evidence="1">Uncharacterized protein</fullName>
    </submittedName>
</protein>
<organism evidence="1 2">
    <name type="scientific">Arachidicoccus rhizosphaerae</name>
    <dbReference type="NCBI Taxonomy" id="551991"/>
    <lineage>
        <taxon>Bacteria</taxon>
        <taxon>Pseudomonadati</taxon>
        <taxon>Bacteroidota</taxon>
        <taxon>Chitinophagia</taxon>
        <taxon>Chitinophagales</taxon>
        <taxon>Chitinophagaceae</taxon>
        <taxon>Arachidicoccus</taxon>
    </lineage>
</organism>
<sequence>MLYERTVIGKKPDQLIKREIRTLREEDILMPDLVFNDPYILDFLGLKDTYSERNLEDAVL</sequence>
<evidence type="ECO:0000313" key="1">
    <source>
        <dbReference type="EMBL" id="SEA14085.1"/>
    </source>
</evidence>
<gene>
    <name evidence="1" type="ORF">SAMN05192529_1097</name>
</gene>
<dbReference type="EMBL" id="FNQY01000009">
    <property type="protein sequence ID" value="SEA14085.1"/>
    <property type="molecule type" value="Genomic_DNA"/>
</dbReference>
<proteinExistence type="predicted"/>
<dbReference type="Proteomes" id="UP000199041">
    <property type="component" value="Unassembled WGS sequence"/>
</dbReference>
<reference evidence="1 2" key="1">
    <citation type="submission" date="2016-10" db="EMBL/GenBank/DDBJ databases">
        <authorList>
            <person name="de Groot N.N."/>
        </authorList>
    </citation>
    <scope>NUCLEOTIDE SEQUENCE [LARGE SCALE GENOMIC DNA]</scope>
    <source>
        <strain evidence="1 2">Vu-144</strain>
    </source>
</reference>
<name>A0A1H3YRB5_9BACT</name>
<accession>A0A1H3YRB5</accession>
<keyword evidence="2" id="KW-1185">Reference proteome</keyword>
<dbReference type="AlphaFoldDB" id="A0A1H3YRB5"/>
<evidence type="ECO:0000313" key="2">
    <source>
        <dbReference type="Proteomes" id="UP000199041"/>
    </source>
</evidence>
<dbReference type="OrthoDB" id="9801263at2"/>